<dbReference type="Pfam" id="PF00270">
    <property type="entry name" value="DEAD"/>
    <property type="match status" value="1"/>
</dbReference>
<evidence type="ECO:0000313" key="16">
    <source>
        <dbReference type="EMBL" id="STY70490.1"/>
    </source>
</evidence>
<keyword evidence="7" id="KW-0408">Iron</keyword>
<feature type="domain" description="Helicase C-terminal" evidence="15">
    <location>
        <begin position="484"/>
        <end position="652"/>
    </location>
</feature>
<keyword evidence="2" id="KW-0479">Metal-binding</keyword>
<dbReference type="AlphaFoldDB" id="A0A378NQ09"/>
<keyword evidence="4 16" id="KW-0378">Hydrolase</keyword>
<sequence>MQSKLEAKYLREIGEKVYSFFFENPEMENNNLEFREGQSEMACEIVDAISQKKNLVVEAGVGIGKSFAYLVPLIYYNYYLQKPVVIATSTITLQEQLQGDIRYIMEKLQIFPEVLLAKGMTNFICRYHFKRFFDDRANLKQYEKIYECINQGGKEPSDWNIELPLDLWQKFRIKNYNYRECKYCEYRDVCHYHNLRLNLKKTKGIIICNQDMLTTDLRLKREMKDGLFTEELSLIVVDEAHNLEDKVRSSYTDMLTRKQLVNTLKRCYLSIKKIPPNLAKNIDGVFSDIDKIFRIIDKQIKYQIQQAQKQHQDADRFKINIPIDSLQNVYKIAEAIMIAHAVSIRKTGGKINSDMEIILDFFKAWQDEKNYIVWAEEAKNPIIYLCPTNVNEKINELFFGDRVKLRKNFHTIFTSATLTNLANEDLTKAYSYFIQNTMFPINDSILSEVKYSPFAYDKHAKLFYTDDITSPSKDRGKFIDESIDLVKKILDISQGKALILFTSKADMNAVYTRLKALNLNYTLIKQNEISSQQQLIHKFKQDINSVLLGTGVFWEGISIEGIALSNLIIYKLPFPLPEPIINEKCKRSKNPLEEVLVPEMIIKLKQGVGRLIRNKTDKGIVSIIDSRLGDKSKANYKEKVWQALPIKQRTNSLKELQSFYDNL</sequence>
<evidence type="ECO:0000256" key="4">
    <source>
        <dbReference type="ARBA" id="ARBA00022801"/>
    </source>
</evidence>
<dbReference type="InterPro" id="IPR014013">
    <property type="entry name" value="Helic_SF1/SF2_ATP-bd_DinG/Rad3"/>
</dbReference>
<dbReference type="Gene3D" id="3.40.50.300">
    <property type="entry name" value="P-loop containing nucleotide triphosphate hydrolases"/>
    <property type="match status" value="2"/>
</dbReference>
<evidence type="ECO:0000259" key="15">
    <source>
        <dbReference type="PROSITE" id="PS51194"/>
    </source>
</evidence>
<accession>A0A378NQ09</accession>
<evidence type="ECO:0000256" key="8">
    <source>
        <dbReference type="ARBA" id="ARBA00023014"/>
    </source>
</evidence>
<evidence type="ECO:0000313" key="17">
    <source>
        <dbReference type="Proteomes" id="UP000255234"/>
    </source>
</evidence>
<evidence type="ECO:0000259" key="14">
    <source>
        <dbReference type="PROSITE" id="PS51193"/>
    </source>
</evidence>
<keyword evidence="8" id="KW-0411">Iron-sulfur</keyword>
<dbReference type="Pfam" id="PF13307">
    <property type="entry name" value="Helicase_C_2"/>
    <property type="match status" value="1"/>
</dbReference>
<dbReference type="GO" id="GO:0051536">
    <property type="term" value="F:iron-sulfur cluster binding"/>
    <property type="evidence" value="ECO:0007669"/>
    <property type="project" value="UniProtKB-KW"/>
</dbReference>
<dbReference type="Pfam" id="PF06733">
    <property type="entry name" value="DEAD_2"/>
    <property type="match status" value="1"/>
</dbReference>
<protein>
    <recommendedName>
        <fullName evidence="12">DNA 5'-3' helicase</fullName>
        <ecNumber evidence="12">5.6.2.3</ecNumber>
    </recommendedName>
</protein>
<evidence type="ECO:0000256" key="9">
    <source>
        <dbReference type="ARBA" id="ARBA00023125"/>
    </source>
</evidence>
<dbReference type="GO" id="GO:0046872">
    <property type="term" value="F:metal ion binding"/>
    <property type="evidence" value="ECO:0007669"/>
    <property type="project" value="UniProtKB-KW"/>
</dbReference>
<dbReference type="InterPro" id="IPR010614">
    <property type="entry name" value="RAD3-like_helicase_DEAD"/>
</dbReference>
<comment type="similarity">
    <text evidence="11">Belongs to the helicase family. DinG subfamily.</text>
</comment>
<name>A0A378NQ09_9FIRM</name>
<dbReference type="EMBL" id="UGPP01000001">
    <property type="protein sequence ID" value="STY70490.1"/>
    <property type="molecule type" value="Genomic_DNA"/>
</dbReference>
<dbReference type="SMART" id="SM00487">
    <property type="entry name" value="DEXDc"/>
    <property type="match status" value="1"/>
</dbReference>
<dbReference type="InterPro" id="IPR014001">
    <property type="entry name" value="Helicase_ATP-bd"/>
</dbReference>
<dbReference type="Proteomes" id="UP000255234">
    <property type="component" value="Unassembled WGS sequence"/>
</dbReference>
<dbReference type="SMART" id="SM00491">
    <property type="entry name" value="HELICc2"/>
    <property type="match status" value="1"/>
</dbReference>
<evidence type="ECO:0000256" key="2">
    <source>
        <dbReference type="ARBA" id="ARBA00022723"/>
    </source>
</evidence>
<dbReference type="PROSITE" id="PS51194">
    <property type="entry name" value="HELICASE_CTER"/>
    <property type="match status" value="1"/>
</dbReference>
<feature type="domain" description="Helicase ATP-binding" evidence="14">
    <location>
        <begin position="24"/>
        <end position="307"/>
    </location>
</feature>
<keyword evidence="10" id="KW-0413">Isomerase</keyword>
<dbReference type="EC" id="5.6.2.3" evidence="12"/>
<evidence type="ECO:0000256" key="6">
    <source>
        <dbReference type="ARBA" id="ARBA00022840"/>
    </source>
</evidence>
<gene>
    <name evidence="16" type="primary">dinG</name>
    <name evidence="16" type="ORF">NCTC10571_00628</name>
</gene>
<keyword evidence="5 16" id="KW-0347">Helicase</keyword>
<dbReference type="GO" id="GO:0006139">
    <property type="term" value="P:nucleobase-containing compound metabolic process"/>
    <property type="evidence" value="ECO:0007669"/>
    <property type="project" value="InterPro"/>
</dbReference>
<evidence type="ECO:0000256" key="13">
    <source>
        <dbReference type="ARBA" id="ARBA00048954"/>
    </source>
</evidence>
<organism evidence="16 17">
    <name type="scientific">Megamonas hypermegale</name>
    <dbReference type="NCBI Taxonomy" id="158847"/>
    <lineage>
        <taxon>Bacteria</taxon>
        <taxon>Bacillati</taxon>
        <taxon>Bacillota</taxon>
        <taxon>Negativicutes</taxon>
        <taxon>Selenomonadales</taxon>
        <taxon>Selenomonadaceae</taxon>
        <taxon>Megamonas</taxon>
    </lineage>
</organism>
<keyword evidence="3" id="KW-0547">Nucleotide-binding</keyword>
<dbReference type="PROSITE" id="PS00690">
    <property type="entry name" value="DEAH_ATP_HELICASE"/>
    <property type="match status" value="1"/>
</dbReference>
<proteinExistence type="inferred from homology"/>
<evidence type="ECO:0000256" key="11">
    <source>
        <dbReference type="ARBA" id="ARBA00038058"/>
    </source>
</evidence>
<keyword evidence="9" id="KW-0238">DNA-binding</keyword>
<dbReference type="SUPFAM" id="SSF52540">
    <property type="entry name" value="P-loop containing nucleoside triphosphate hydrolases"/>
    <property type="match status" value="1"/>
</dbReference>
<dbReference type="GO" id="GO:0005524">
    <property type="term" value="F:ATP binding"/>
    <property type="evidence" value="ECO:0007669"/>
    <property type="project" value="UniProtKB-KW"/>
</dbReference>
<evidence type="ECO:0000256" key="1">
    <source>
        <dbReference type="ARBA" id="ARBA00001966"/>
    </source>
</evidence>
<dbReference type="GO" id="GO:0016887">
    <property type="term" value="F:ATP hydrolysis activity"/>
    <property type="evidence" value="ECO:0007669"/>
    <property type="project" value="RHEA"/>
</dbReference>
<comment type="cofactor">
    <cofactor evidence="1">
        <name>[4Fe-4S] cluster</name>
        <dbReference type="ChEBI" id="CHEBI:49883"/>
    </cofactor>
</comment>
<keyword evidence="6" id="KW-0067">ATP-binding</keyword>
<dbReference type="InterPro" id="IPR027417">
    <property type="entry name" value="P-loop_NTPase"/>
</dbReference>
<comment type="catalytic activity">
    <reaction evidence="13">
        <text>ATP + H2O = ADP + phosphate + H(+)</text>
        <dbReference type="Rhea" id="RHEA:13065"/>
        <dbReference type="ChEBI" id="CHEBI:15377"/>
        <dbReference type="ChEBI" id="CHEBI:15378"/>
        <dbReference type="ChEBI" id="CHEBI:30616"/>
        <dbReference type="ChEBI" id="CHEBI:43474"/>
        <dbReference type="ChEBI" id="CHEBI:456216"/>
        <dbReference type="EC" id="5.6.2.3"/>
    </reaction>
</comment>
<dbReference type="InterPro" id="IPR045028">
    <property type="entry name" value="DinG/Rad3-like"/>
</dbReference>
<evidence type="ECO:0000256" key="12">
    <source>
        <dbReference type="ARBA" id="ARBA00044969"/>
    </source>
</evidence>
<evidence type="ECO:0000256" key="5">
    <source>
        <dbReference type="ARBA" id="ARBA00022806"/>
    </source>
</evidence>
<dbReference type="InterPro" id="IPR001650">
    <property type="entry name" value="Helicase_C-like"/>
</dbReference>
<dbReference type="InterPro" id="IPR011545">
    <property type="entry name" value="DEAD/DEAH_box_helicase_dom"/>
</dbReference>
<dbReference type="InterPro" id="IPR002464">
    <property type="entry name" value="DNA/RNA_helicase_DEAH_CS"/>
</dbReference>
<dbReference type="GO" id="GO:0043139">
    <property type="term" value="F:5'-3' DNA helicase activity"/>
    <property type="evidence" value="ECO:0007669"/>
    <property type="project" value="UniProtKB-EC"/>
</dbReference>
<dbReference type="RefSeq" id="WP_115151100.1">
    <property type="nucleotide sequence ID" value="NZ_UGPP01000001.1"/>
</dbReference>
<dbReference type="PROSITE" id="PS51193">
    <property type="entry name" value="HELICASE_ATP_BIND_2"/>
    <property type="match status" value="1"/>
</dbReference>
<reference evidence="16 17" key="1">
    <citation type="submission" date="2018-06" db="EMBL/GenBank/DDBJ databases">
        <authorList>
            <consortium name="Pathogen Informatics"/>
            <person name="Doyle S."/>
        </authorList>
    </citation>
    <scope>NUCLEOTIDE SEQUENCE [LARGE SCALE GENOMIC DNA]</scope>
    <source>
        <strain evidence="16 17">NCTC10571</strain>
    </source>
</reference>
<evidence type="ECO:0000256" key="3">
    <source>
        <dbReference type="ARBA" id="ARBA00022741"/>
    </source>
</evidence>
<dbReference type="PANTHER" id="PTHR11472:SF34">
    <property type="entry name" value="REGULATOR OF TELOMERE ELONGATION HELICASE 1"/>
    <property type="match status" value="1"/>
</dbReference>
<evidence type="ECO:0000256" key="7">
    <source>
        <dbReference type="ARBA" id="ARBA00023004"/>
    </source>
</evidence>
<dbReference type="GO" id="GO:0003677">
    <property type="term" value="F:DNA binding"/>
    <property type="evidence" value="ECO:0007669"/>
    <property type="project" value="UniProtKB-KW"/>
</dbReference>
<dbReference type="PANTHER" id="PTHR11472">
    <property type="entry name" value="DNA REPAIR DEAD HELICASE RAD3/XP-D SUBFAMILY MEMBER"/>
    <property type="match status" value="1"/>
</dbReference>
<dbReference type="InterPro" id="IPR006555">
    <property type="entry name" value="ATP-dep_Helicase_C"/>
</dbReference>
<evidence type="ECO:0000256" key="10">
    <source>
        <dbReference type="ARBA" id="ARBA00023235"/>
    </source>
</evidence>